<organism evidence="1">
    <name type="scientific">Aspergillus flavus</name>
    <dbReference type="NCBI Taxonomy" id="5059"/>
    <lineage>
        <taxon>Eukaryota</taxon>
        <taxon>Fungi</taxon>
        <taxon>Dikarya</taxon>
        <taxon>Ascomycota</taxon>
        <taxon>Pezizomycotina</taxon>
        <taxon>Eurotiomycetes</taxon>
        <taxon>Eurotiomycetidae</taxon>
        <taxon>Eurotiales</taxon>
        <taxon>Aspergillaceae</taxon>
        <taxon>Aspergillus</taxon>
        <taxon>Aspergillus subgen. Circumdati</taxon>
    </lineage>
</organism>
<accession>A0A5N6HHH3</accession>
<dbReference type="Proteomes" id="UP000325434">
    <property type="component" value="Unassembled WGS sequence"/>
</dbReference>
<reference evidence="1" key="1">
    <citation type="submission" date="2019-04" db="EMBL/GenBank/DDBJ databases">
        <title>Friends and foes A comparative genomics study of 23 Aspergillus species from section Flavi.</title>
        <authorList>
            <consortium name="DOE Joint Genome Institute"/>
            <person name="Kjaerbolling I."/>
            <person name="Vesth T."/>
            <person name="Frisvad J.C."/>
            <person name="Nybo J.L."/>
            <person name="Theobald S."/>
            <person name="Kildgaard S."/>
            <person name="Isbrandt T."/>
            <person name="Kuo A."/>
            <person name="Sato A."/>
            <person name="Lyhne E.K."/>
            <person name="Kogle M.E."/>
            <person name="Wiebenga A."/>
            <person name="Kun R.S."/>
            <person name="Lubbers R.J."/>
            <person name="Makela M.R."/>
            <person name="Barry K."/>
            <person name="Chovatia M."/>
            <person name="Clum A."/>
            <person name="Daum C."/>
            <person name="Haridas S."/>
            <person name="He G."/>
            <person name="LaButti K."/>
            <person name="Lipzen A."/>
            <person name="Mondo S."/>
            <person name="Riley R."/>
            <person name="Salamov A."/>
            <person name="Simmons B.A."/>
            <person name="Magnuson J.K."/>
            <person name="Henrissat B."/>
            <person name="Mortensen U.H."/>
            <person name="Larsen T.O."/>
            <person name="Devries R.P."/>
            <person name="Grigoriev I.V."/>
            <person name="Machida M."/>
            <person name="Baker S.E."/>
            <person name="Andersen M.R."/>
        </authorList>
    </citation>
    <scope>NUCLEOTIDE SEQUENCE [LARGE SCALE GENOMIC DNA]</scope>
    <source>
        <strain evidence="1">CBS 121.62</strain>
    </source>
</reference>
<dbReference type="PANTHER" id="PTHR38791">
    <property type="entry name" value="ZN(II)2CYS6 TRANSCRIPTION FACTOR (EUROFUNG)-RELATED-RELATED"/>
    <property type="match status" value="1"/>
</dbReference>
<dbReference type="VEuPathDB" id="FungiDB:AFLA_002006"/>
<dbReference type="InterPro" id="IPR053175">
    <property type="entry name" value="DHMBA_Reg_Transcription_Factor"/>
</dbReference>
<dbReference type="AlphaFoldDB" id="A0A5N6HHH3"/>
<proteinExistence type="predicted"/>
<evidence type="ECO:0000313" key="1">
    <source>
        <dbReference type="EMBL" id="KAB8252760.1"/>
    </source>
</evidence>
<sequence length="106" mass="11490">MELRLLETQEILSKLGKDIIATVPQALGVISSASEIGPVIDVSSSINGSAGYMMTWPLYTAGKSSAMESEARKWIIQRLQDFGHNAGITLALQLVEDIIRIDQCAN</sequence>
<protein>
    <submittedName>
        <fullName evidence="1">Uncharacterized protein</fullName>
    </submittedName>
</protein>
<name>A0A5N6HHH3_ASPFL</name>
<dbReference type="EMBL" id="ML734553">
    <property type="protein sequence ID" value="KAB8252760.1"/>
    <property type="molecule type" value="Genomic_DNA"/>
</dbReference>
<gene>
    <name evidence="1" type="ORF">BDV35DRAFT_165493</name>
</gene>
<dbReference type="PANTHER" id="PTHR38791:SF5">
    <property type="entry name" value="TRANSCRIPTION FACTOR DBAG-RELATED"/>
    <property type="match status" value="1"/>
</dbReference>